<dbReference type="GO" id="GO:0005524">
    <property type="term" value="F:ATP binding"/>
    <property type="evidence" value="ECO:0007669"/>
    <property type="project" value="UniProtKB-KW"/>
</dbReference>
<evidence type="ECO:0000259" key="12">
    <source>
        <dbReference type="PROSITE" id="PS51192"/>
    </source>
</evidence>
<dbReference type="InterPro" id="IPR004473">
    <property type="entry name" value="Restrct_endonuc_typeI_HsdR"/>
</dbReference>
<dbReference type="InterPro" id="IPR051268">
    <property type="entry name" value="Type-I_R_enzyme_R_subunit"/>
</dbReference>
<name>A0A8J3AHM5_9BIFI</name>
<dbReference type="Gene3D" id="3.40.50.300">
    <property type="entry name" value="P-loop containing nucleotide triphosphate hydrolases"/>
    <property type="match status" value="2"/>
</dbReference>
<keyword evidence="6 11" id="KW-0680">Restriction system</keyword>
<dbReference type="GO" id="GO:0004386">
    <property type="term" value="F:helicase activity"/>
    <property type="evidence" value="ECO:0007669"/>
    <property type="project" value="UniProtKB-KW"/>
</dbReference>
<evidence type="ECO:0000256" key="6">
    <source>
        <dbReference type="ARBA" id="ARBA00022747"/>
    </source>
</evidence>
<evidence type="ECO:0000256" key="9">
    <source>
        <dbReference type="ARBA" id="ARBA00022840"/>
    </source>
</evidence>
<proteinExistence type="inferred from homology"/>
<dbReference type="InterPro" id="IPR014001">
    <property type="entry name" value="Helicase_ATP-bd"/>
</dbReference>
<keyword evidence="9 11" id="KW-0067">ATP-binding</keyword>
<dbReference type="AlphaFoldDB" id="A0A8J3AHM5"/>
<keyword evidence="4" id="KW-0540">Nuclease</keyword>
<keyword evidence="14" id="KW-1185">Reference proteome</keyword>
<dbReference type="InterPro" id="IPR022625">
    <property type="entry name" value="TypeI_RM_Rsu_C"/>
</dbReference>
<evidence type="ECO:0000256" key="1">
    <source>
        <dbReference type="ARBA" id="ARBA00000851"/>
    </source>
</evidence>
<dbReference type="EC" id="3.1.21.3" evidence="11"/>
<keyword evidence="13" id="KW-0347">Helicase</keyword>
<dbReference type="InterPro" id="IPR007409">
    <property type="entry name" value="Restrct_endonuc_type1_HsdR_N"/>
</dbReference>
<dbReference type="Pfam" id="PF04313">
    <property type="entry name" value="HSDR_N"/>
    <property type="match status" value="1"/>
</dbReference>
<dbReference type="SUPFAM" id="SSF52540">
    <property type="entry name" value="P-loop containing nucleoside triphosphate hydrolases"/>
    <property type="match status" value="1"/>
</dbReference>
<dbReference type="InterPro" id="IPR027417">
    <property type="entry name" value="P-loop_NTPase"/>
</dbReference>
<dbReference type="RefSeq" id="WP_188355319.1">
    <property type="nucleotide sequence ID" value="NZ_BMDH01000002.1"/>
</dbReference>
<keyword evidence="8 11" id="KW-0378">Hydrolase</keyword>
<evidence type="ECO:0000256" key="2">
    <source>
        <dbReference type="ARBA" id="ARBA00008598"/>
    </source>
</evidence>
<dbReference type="SMART" id="SM00487">
    <property type="entry name" value="DEXDc"/>
    <property type="match status" value="1"/>
</dbReference>
<dbReference type="GO" id="GO:0009035">
    <property type="term" value="F:type I site-specific deoxyribonuclease activity"/>
    <property type="evidence" value="ECO:0007669"/>
    <property type="project" value="UniProtKB-EC"/>
</dbReference>
<gene>
    <name evidence="13" type="ORF">GCM10007377_11930</name>
</gene>
<dbReference type="PANTHER" id="PTHR30195:SF16">
    <property type="entry name" value="TYPE I RESTRICTION ENZYME ENDONUCLEASE SUBUNIT"/>
    <property type="match status" value="1"/>
</dbReference>
<dbReference type="CDD" id="cd18800">
    <property type="entry name" value="SF2_C_EcoR124I-like"/>
    <property type="match status" value="1"/>
</dbReference>
<organism evidence="13 14">
    <name type="scientific">Galliscardovia ingluviei</name>
    <dbReference type="NCBI Taxonomy" id="1769422"/>
    <lineage>
        <taxon>Bacteria</taxon>
        <taxon>Bacillati</taxon>
        <taxon>Actinomycetota</taxon>
        <taxon>Actinomycetes</taxon>
        <taxon>Bifidobacteriales</taxon>
        <taxon>Bifidobacteriaceae</taxon>
        <taxon>Galliscardovia</taxon>
    </lineage>
</organism>
<evidence type="ECO:0000256" key="5">
    <source>
        <dbReference type="ARBA" id="ARBA00022741"/>
    </source>
</evidence>
<sequence length="1074" mass="122649">MVSEDHNSQAAKPLQDTSYSSGELEFEDNLIQYLQSVGGTRQWKYRPDIKTTEQLWQNFRQILATNNKDRLKGKPLSDQEFSQIQAQINELDTPYKAGQFLYGTNGISQVTIARDDGTEAYLTVFDQDAIGAGNTVYEIVNQIERPKKVPGNKNRRFDTTLLINGLPIIQIEEKAAGHDPHEALNQMRQYIYEKQYSDIFSTLQILIGLTPTDALYMARTADADHFNTDFSFGWLNEQTNERITDYRDFCNRVLSIPAAHQLATSYMILDGTRNKQAIKVMRPYQVFATRAVIEKLRAHRFGLDDSRLGYIWHTTGSGKTITSFKTAWLASRLPHVDKVVFLVDRVALTNQTVEEYQAYDPENTDDSAGGVVTDSANRWQLERKLKTKGKGIIVTSTQKMHAMCMVKDKDSKKKQERSSIDAIKQKNLVFIVDEAHRSTDGDMLADIRTALPNAAWIGYTGTPSFDKTPNNRTTQDIFGPMLHAYTIRDAIADHNVLGFKVDFETTLSRQSLIEEYLPEFFKQQHPDWNDEQINRRVHNLTDADMDDMLSPSVYDNNPEHIRLVVKDILEKWDKRSAARRYNALLTTHVAGNTSSINMAIEFYKEFARQNALLPEDNRIKVGITYSENQSNDDHQFGQNSFLDIVLADYNAMFGTSFQRVSLKEYTADLASRLNRTISHNESDWLDLVIVVDRLLTGFDAPQLNTLYVDRTLKGAQLIQAYSRTNRIFDMKSKPFGHVVSYRWPGNSEKLMKQALSTYANPDSALKQGKLDIHEPDDPGSILAIPYEKVVEKIQGTVDQICTITDKFTATPKTVDEAKETLQLIYQYSNNLAQARQDEKFPDNGTEFLSSVGLDEQSESWIVDTLRRSCLGVIREHMGGETDNLDLKFGTEVERITRVLVDYDYLEKLIANMLNALHVEDQDKAQHYAQQIQEQTDRMEDRKYAEQIAGFTRDALAGKLGDDAIQYPVNQDGVKSIVLNHADSSMRREVLDFKQRWGLQDIKDSHLVNEILERHVVGQNDLDVNHELTEIQKQAQANYSTDATDPEVRSLSRIVYRRKLGEALVKFADIIRKKY</sequence>
<evidence type="ECO:0000256" key="8">
    <source>
        <dbReference type="ARBA" id="ARBA00022801"/>
    </source>
</evidence>
<keyword evidence="10 11" id="KW-0238">DNA-binding</keyword>
<comment type="similarity">
    <text evidence="2 11">Belongs to the HsdR family.</text>
</comment>
<evidence type="ECO:0000313" key="14">
    <source>
        <dbReference type="Proteomes" id="UP000619536"/>
    </source>
</evidence>
<keyword evidence="7" id="KW-0255">Endonuclease</keyword>
<dbReference type="Gene3D" id="3.90.1570.50">
    <property type="match status" value="1"/>
</dbReference>
<evidence type="ECO:0000256" key="7">
    <source>
        <dbReference type="ARBA" id="ARBA00022759"/>
    </source>
</evidence>
<dbReference type="NCBIfam" id="TIGR00348">
    <property type="entry name" value="hsdR"/>
    <property type="match status" value="1"/>
</dbReference>
<protein>
    <recommendedName>
        <fullName evidence="11">Type I restriction enzyme endonuclease subunit</fullName>
        <shortName evidence="11">R protein</shortName>
        <ecNumber evidence="11">3.1.21.3</ecNumber>
    </recommendedName>
</protein>
<accession>A0A8J3AHM5</accession>
<evidence type="ECO:0000256" key="10">
    <source>
        <dbReference type="ARBA" id="ARBA00023125"/>
    </source>
</evidence>
<evidence type="ECO:0000256" key="3">
    <source>
        <dbReference type="ARBA" id="ARBA00011296"/>
    </source>
</evidence>
<comment type="subunit">
    <text evidence="3 11">The type I restriction/modification system is composed of three polypeptides R, M and S.</text>
</comment>
<comment type="function">
    <text evidence="11">Subunit R is required for both nuclease and ATPase activities, but not for modification.</text>
</comment>
<dbReference type="Pfam" id="PF18766">
    <property type="entry name" value="SWI2_SNF2"/>
    <property type="match status" value="1"/>
</dbReference>
<dbReference type="InterPro" id="IPR055180">
    <property type="entry name" value="HsdR_RecA-like_helicase_dom_2"/>
</dbReference>
<evidence type="ECO:0000256" key="11">
    <source>
        <dbReference type="RuleBase" id="RU364115"/>
    </source>
</evidence>
<evidence type="ECO:0000313" key="13">
    <source>
        <dbReference type="EMBL" id="GGI14637.1"/>
    </source>
</evidence>
<reference evidence="13" key="1">
    <citation type="journal article" date="2014" name="Int. J. Syst. Evol. Microbiol.">
        <title>Complete genome sequence of Corynebacterium casei LMG S-19264T (=DSM 44701T), isolated from a smear-ripened cheese.</title>
        <authorList>
            <consortium name="US DOE Joint Genome Institute (JGI-PGF)"/>
            <person name="Walter F."/>
            <person name="Albersmeier A."/>
            <person name="Kalinowski J."/>
            <person name="Ruckert C."/>
        </authorList>
    </citation>
    <scope>NUCLEOTIDE SEQUENCE</scope>
    <source>
        <strain evidence="13">CCM 8606</strain>
    </source>
</reference>
<dbReference type="PANTHER" id="PTHR30195">
    <property type="entry name" value="TYPE I SITE-SPECIFIC DEOXYRIBONUCLEASE PROTEIN SUBUNIT M AND R"/>
    <property type="match status" value="1"/>
</dbReference>
<comment type="catalytic activity">
    <reaction evidence="1 11">
        <text>Endonucleolytic cleavage of DNA to give random double-stranded fragments with terminal 5'-phosphates, ATP is simultaneously hydrolyzed.</text>
        <dbReference type="EC" id="3.1.21.3"/>
    </reaction>
</comment>
<comment type="caution">
    <text evidence="13">The sequence shown here is derived from an EMBL/GenBank/DDBJ whole genome shotgun (WGS) entry which is preliminary data.</text>
</comment>
<reference evidence="13" key="2">
    <citation type="submission" date="2020-09" db="EMBL/GenBank/DDBJ databases">
        <authorList>
            <person name="Sun Q."/>
            <person name="Sedlacek I."/>
        </authorList>
    </citation>
    <scope>NUCLEOTIDE SEQUENCE</scope>
    <source>
        <strain evidence="13">CCM 8606</strain>
    </source>
</reference>
<dbReference type="EMBL" id="BMDH01000002">
    <property type="protein sequence ID" value="GGI14637.1"/>
    <property type="molecule type" value="Genomic_DNA"/>
</dbReference>
<dbReference type="GO" id="GO:0009307">
    <property type="term" value="P:DNA restriction-modification system"/>
    <property type="evidence" value="ECO:0007669"/>
    <property type="project" value="UniProtKB-KW"/>
</dbReference>
<keyword evidence="5 11" id="KW-0547">Nucleotide-binding</keyword>
<dbReference type="CDD" id="cd22332">
    <property type="entry name" value="HsdR_N"/>
    <property type="match status" value="1"/>
</dbReference>
<evidence type="ECO:0000256" key="4">
    <source>
        <dbReference type="ARBA" id="ARBA00022722"/>
    </source>
</evidence>
<feature type="domain" description="Helicase ATP-binding" evidence="12">
    <location>
        <begin position="300"/>
        <end position="481"/>
    </location>
</feature>
<dbReference type="InterPro" id="IPR040980">
    <property type="entry name" value="SWI2_SNF2"/>
</dbReference>
<dbReference type="GO" id="GO:0003677">
    <property type="term" value="F:DNA binding"/>
    <property type="evidence" value="ECO:0007669"/>
    <property type="project" value="UniProtKB-KW"/>
</dbReference>
<dbReference type="Pfam" id="PF22679">
    <property type="entry name" value="T1R_D3-like"/>
    <property type="match status" value="1"/>
</dbReference>
<dbReference type="Proteomes" id="UP000619536">
    <property type="component" value="Unassembled WGS sequence"/>
</dbReference>
<dbReference type="Pfam" id="PF12008">
    <property type="entry name" value="EcoR124_C"/>
    <property type="match status" value="1"/>
</dbReference>
<dbReference type="PROSITE" id="PS51192">
    <property type="entry name" value="HELICASE_ATP_BIND_1"/>
    <property type="match status" value="1"/>
</dbReference>